<reference evidence="1 2" key="1">
    <citation type="journal article" date="2016" name="Nat. Commun.">
        <title>Thousands of microbial genomes shed light on interconnected biogeochemical processes in an aquifer system.</title>
        <authorList>
            <person name="Anantharaman K."/>
            <person name="Brown C.T."/>
            <person name="Hug L.A."/>
            <person name="Sharon I."/>
            <person name="Castelle C.J."/>
            <person name="Probst A.J."/>
            <person name="Thomas B.C."/>
            <person name="Singh A."/>
            <person name="Wilkins M.J."/>
            <person name="Karaoz U."/>
            <person name="Brodie E.L."/>
            <person name="Williams K.H."/>
            <person name="Hubbard S.S."/>
            <person name="Banfield J.F."/>
        </authorList>
    </citation>
    <scope>NUCLEOTIDE SEQUENCE [LARGE SCALE GENOMIC DNA]</scope>
</reference>
<organism evidence="1 2">
    <name type="scientific">Candidatus Taylorbacteria bacterium RIFCSPHIGHO2_02_FULL_44_12</name>
    <dbReference type="NCBI Taxonomy" id="1802308"/>
    <lineage>
        <taxon>Bacteria</taxon>
        <taxon>Candidatus Tayloriibacteriota</taxon>
    </lineage>
</organism>
<comment type="caution">
    <text evidence="1">The sequence shown here is derived from an EMBL/GenBank/DDBJ whole genome shotgun (WGS) entry which is preliminary data.</text>
</comment>
<sequence length="343" mass="36428">MRSAIKLLFFGFIVLFAGNLSVQAQIPISVGGIELTASVDNPIPEQIVTITARSYSVDINTATISWSVGGKVISQGIGETVAKVKAPALGTVLNVTVSAVLPDGNRLTKSISIGSGSVDMIVETDGHVPAFFHGKAPEGYQNNIKIIAIGHIADSRGVQYDPQTLIYRWKKNNQAIEDQSGYGKQSVVVAGDIVPRAYVISVTAETRDGKARAESSVSISPQAPEIVFYIDDPLYGPMFNAAVNESIRIGSEREVSVLALPFGFNKPKDSSGNLSFSWMINNASHPELDSSQSIVLRAPDTGAGSSEVLVSVRNIRNILQSAQSGFAIVFGPSATQSTSDLNF</sequence>
<evidence type="ECO:0000313" key="1">
    <source>
        <dbReference type="EMBL" id="OHA24663.1"/>
    </source>
</evidence>
<dbReference type="AlphaFoldDB" id="A0A1G2MLD4"/>
<protein>
    <submittedName>
        <fullName evidence="1">Uncharacterized protein</fullName>
    </submittedName>
</protein>
<accession>A0A1G2MLD4</accession>
<evidence type="ECO:0000313" key="2">
    <source>
        <dbReference type="Proteomes" id="UP000178413"/>
    </source>
</evidence>
<dbReference type="Proteomes" id="UP000178413">
    <property type="component" value="Unassembled WGS sequence"/>
</dbReference>
<name>A0A1G2MLD4_9BACT</name>
<proteinExistence type="predicted"/>
<dbReference type="EMBL" id="MHRM01000001">
    <property type="protein sequence ID" value="OHA24663.1"/>
    <property type="molecule type" value="Genomic_DNA"/>
</dbReference>
<gene>
    <name evidence="1" type="ORF">A3D50_00495</name>
</gene>
<dbReference type="STRING" id="1802308.A3D50_00495"/>